<gene>
    <name evidence="5" type="ORF">SAMN06272737_110145</name>
</gene>
<sequence length="374" mass="40280">MSLRRSIRLYTPSVDPSGMGVHMLDLVAEFVGTADVSLMARPTHRARWLLDRAAESGARTVSLPSPRDPAFGGSIIDFLRDHPADVFHCHVGTGCENWDGVRLARAAGCPAVVQTQHLPYLVSHPRKRRAYHRAIEEVDRLIAVSDGVRRTYQRIGVPPERFVTVPNGVAPLARRRSREGARRALGLGPDRPVVLTVGRLTHMKGQWHLIDAVAGLVARFPELAVVLLGDGPLRDLLVRQAAALGVLGNVCLPGHRPDARRLLAAADVFVLPSRHKGMPLVALEAMEASLPVAATRVIGSAEVVEDGVTGALVRPGDPVALGAAVARLLADPALRRRQGTAGRRRYEARFTRARMAADTAEVYESVLAGAEVAA</sequence>
<accession>A0A238WZ28</accession>
<name>A0A238WZ28_9ACTN</name>
<protein>
    <submittedName>
        <fullName evidence="5">Glycosyltransferase involved in cell wall bisynthesis</fullName>
    </submittedName>
</protein>
<evidence type="ECO:0000256" key="2">
    <source>
        <dbReference type="ARBA" id="ARBA00022679"/>
    </source>
</evidence>
<evidence type="ECO:0000313" key="5">
    <source>
        <dbReference type="EMBL" id="SNR51621.1"/>
    </source>
</evidence>
<dbReference type="Proteomes" id="UP000198403">
    <property type="component" value="Unassembled WGS sequence"/>
</dbReference>
<proteinExistence type="predicted"/>
<keyword evidence="1" id="KW-0328">Glycosyltransferase</keyword>
<keyword evidence="2 5" id="KW-0808">Transferase</keyword>
<dbReference type="PANTHER" id="PTHR12526">
    <property type="entry name" value="GLYCOSYLTRANSFERASE"/>
    <property type="match status" value="1"/>
</dbReference>
<dbReference type="EMBL" id="FZNO01000010">
    <property type="protein sequence ID" value="SNR51621.1"/>
    <property type="molecule type" value="Genomic_DNA"/>
</dbReference>
<dbReference type="Pfam" id="PF13579">
    <property type="entry name" value="Glyco_trans_4_4"/>
    <property type="match status" value="1"/>
</dbReference>
<dbReference type="GO" id="GO:0016757">
    <property type="term" value="F:glycosyltransferase activity"/>
    <property type="evidence" value="ECO:0007669"/>
    <property type="project" value="UniProtKB-KW"/>
</dbReference>
<dbReference type="PANTHER" id="PTHR12526:SF510">
    <property type="entry name" value="D-INOSITOL 3-PHOSPHATE GLYCOSYLTRANSFERASE"/>
    <property type="match status" value="1"/>
</dbReference>
<dbReference type="RefSeq" id="WP_176445509.1">
    <property type="nucleotide sequence ID" value="NZ_FZNO01000010.1"/>
</dbReference>
<dbReference type="AlphaFoldDB" id="A0A238WZ28"/>
<evidence type="ECO:0000256" key="1">
    <source>
        <dbReference type="ARBA" id="ARBA00022676"/>
    </source>
</evidence>
<dbReference type="SUPFAM" id="SSF53756">
    <property type="entry name" value="UDP-Glycosyltransferase/glycogen phosphorylase"/>
    <property type="match status" value="1"/>
</dbReference>
<feature type="domain" description="Glycosyl transferase family 1" evidence="3">
    <location>
        <begin position="179"/>
        <end position="345"/>
    </location>
</feature>
<evidence type="ECO:0000313" key="6">
    <source>
        <dbReference type="Proteomes" id="UP000198403"/>
    </source>
</evidence>
<dbReference type="InterPro" id="IPR028098">
    <property type="entry name" value="Glyco_trans_4-like_N"/>
</dbReference>
<dbReference type="CDD" id="cd03801">
    <property type="entry name" value="GT4_PimA-like"/>
    <property type="match status" value="1"/>
</dbReference>
<feature type="domain" description="Glycosyltransferase subfamily 4-like N-terminal" evidence="4">
    <location>
        <begin position="17"/>
        <end position="168"/>
    </location>
</feature>
<dbReference type="Gene3D" id="3.40.50.2000">
    <property type="entry name" value="Glycogen Phosphorylase B"/>
    <property type="match status" value="2"/>
</dbReference>
<dbReference type="Pfam" id="PF00534">
    <property type="entry name" value="Glycos_transf_1"/>
    <property type="match status" value="1"/>
</dbReference>
<organism evidence="5 6">
    <name type="scientific">Blastococcus mobilis</name>
    <dbReference type="NCBI Taxonomy" id="1938746"/>
    <lineage>
        <taxon>Bacteria</taxon>
        <taxon>Bacillati</taxon>
        <taxon>Actinomycetota</taxon>
        <taxon>Actinomycetes</taxon>
        <taxon>Geodermatophilales</taxon>
        <taxon>Geodermatophilaceae</taxon>
        <taxon>Blastococcus</taxon>
    </lineage>
</organism>
<keyword evidence="6" id="KW-1185">Reference proteome</keyword>
<reference evidence="5 6" key="1">
    <citation type="submission" date="2017-06" db="EMBL/GenBank/DDBJ databases">
        <authorList>
            <person name="Kim H.J."/>
            <person name="Triplett B.A."/>
        </authorList>
    </citation>
    <scope>NUCLEOTIDE SEQUENCE [LARGE SCALE GENOMIC DNA]</scope>
    <source>
        <strain evidence="5 6">DSM 44272</strain>
    </source>
</reference>
<dbReference type="InterPro" id="IPR001296">
    <property type="entry name" value="Glyco_trans_1"/>
</dbReference>
<evidence type="ECO:0000259" key="3">
    <source>
        <dbReference type="Pfam" id="PF00534"/>
    </source>
</evidence>
<evidence type="ECO:0000259" key="4">
    <source>
        <dbReference type="Pfam" id="PF13579"/>
    </source>
</evidence>